<protein>
    <submittedName>
        <fullName evidence="2">Uncharacterized protein</fullName>
    </submittedName>
</protein>
<feature type="transmembrane region" description="Helical" evidence="1">
    <location>
        <begin position="95"/>
        <end position="115"/>
    </location>
</feature>
<keyword evidence="1" id="KW-0472">Membrane</keyword>
<keyword evidence="3" id="KW-1185">Reference proteome</keyword>
<keyword evidence="1" id="KW-1133">Transmembrane helix</keyword>
<accession>A0ABU7UVS2</accession>
<feature type="transmembrane region" description="Helical" evidence="1">
    <location>
        <begin position="121"/>
        <end position="140"/>
    </location>
</feature>
<evidence type="ECO:0000313" key="3">
    <source>
        <dbReference type="Proteomes" id="UP001498469"/>
    </source>
</evidence>
<sequence>MLKKESFKLLVLMTVAGLIMSIIEGLVIRTVTNVTFNILIIDTVLSLVAILLIGIFLLSGLRKQDIIVSVIIVIIYSLLALAIQQVMMKLEIYNAISYYWIYIPMRIFSFVTQWIMKLQGLSIYIGIFIADLAPLIFVAFGSKKQN</sequence>
<keyword evidence="1" id="KW-0812">Transmembrane</keyword>
<dbReference type="RefSeq" id="WP_216255080.1">
    <property type="nucleotide sequence ID" value="NZ_JAZHFS010000036.1"/>
</dbReference>
<feature type="transmembrane region" description="Helical" evidence="1">
    <location>
        <begin position="39"/>
        <end position="60"/>
    </location>
</feature>
<gene>
    <name evidence="2" type="ORF">SJI18_22260</name>
</gene>
<dbReference type="Proteomes" id="UP001498469">
    <property type="component" value="Unassembled WGS sequence"/>
</dbReference>
<reference evidence="2 3" key="1">
    <citation type="submission" date="2023-11" db="EMBL/GenBank/DDBJ databases">
        <title>Draft genome sequence of a psychrophilic Clostridium strain from permafrost water brine.</title>
        <authorList>
            <person name="Shcherbakova V.A."/>
            <person name="Trubitsyn V.E."/>
            <person name="Zakharyuk A.G."/>
        </authorList>
    </citation>
    <scope>NUCLEOTIDE SEQUENCE [LARGE SCALE GENOMIC DNA]</scope>
    <source>
        <strain evidence="2 3">14F</strain>
    </source>
</reference>
<evidence type="ECO:0000256" key="1">
    <source>
        <dbReference type="SAM" id="Phobius"/>
    </source>
</evidence>
<dbReference type="EMBL" id="JAZHFS010000036">
    <property type="protein sequence ID" value="MEF2115011.1"/>
    <property type="molecule type" value="Genomic_DNA"/>
</dbReference>
<name>A0ABU7UVS2_9CLOT</name>
<proteinExistence type="predicted"/>
<evidence type="ECO:0000313" key="2">
    <source>
        <dbReference type="EMBL" id="MEF2115011.1"/>
    </source>
</evidence>
<organism evidence="2 3">
    <name type="scientific">Clostridium frigoriphilum</name>
    <dbReference type="NCBI Taxonomy" id="443253"/>
    <lineage>
        <taxon>Bacteria</taxon>
        <taxon>Bacillati</taxon>
        <taxon>Bacillota</taxon>
        <taxon>Clostridia</taxon>
        <taxon>Eubacteriales</taxon>
        <taxon>Clostridiaceae</taxon>
        <taxon>Clostridium</taxon>
    </lineage>
</organism>
<comment type="caution">
    <text evidence="2">The sequence shown here is derived from an EMBL/GenBank/DDBJ whole genome shotgun (WGS) entry which is preliminary data.</text>
</comment>
<feature type="transmembrane region" description="Helical" evidence="1">
    <location>
        <begin position="66"/>
        <end position="83"/>
    </location>
</feature>
<feature type="transmembrane region" description="Helical" evidence="1">
    <location>
        <begin position="6"/>
        <end position="27"/>
    </location>
</feature>